<keyword evidence="3" id="KW-1185">Reference proteome</keyword>
<reference evidence="2 3" key="1">
    <citation type="submission" date="2014-06" db="EMBL/GenBank/DDBJ databases">
        <authorList>
            <person name="Bishop-Lilly K.A."/>
            <person name="Broomall S.M."/>
            <person name="Chain P.S."/>
            <person name="Chertkov O."/>
            <person name="Coyne S.R."/>
            <person name="Daligault H.E."/>
            <person name="Davenport K.W."/>
            <person name="Erkkila T."/>
            <person name="Frey K.G."/>
            <person name="Gibbons H.S."/>
            <person name="Gu W."/>
            <person name="Jaissle J."/>
            <person name="Johnson S.L."/>
            <person name="Koroleva G.I."/>
            <person name="Ladner J.T."/>
            <person name="Lo C.-C."/>
            <person name="Minogue T.D."/>
            <person name="Munk C."/>
            <person name="Palacios G.F."/>
            <person name="Redden C.L."/>
            <person name="Rosenzweig C.N."/>
            <person name="Scholz M.B."/>
            <person name="Teshima H."/>
            <person name="Xu Y."/>
        </authorList>
    </citation>
    <scope>NUCLEOTIDE SEQUENCE [LARGE SCALE GENOMIC DNA]</scope>
    <source>
        <strain evidence="2 3">EO147</strain>
    </source>
</reference>
<sequence>MTTARRPARCVRAGRRARSHARAGCRTSSPRLRKALCRQYDDFGKTLIHQSLGARMREISTSLRTKSVENPRVENSLWIVDRSMRGDGAARRRIDSAAGPASRFRLNCRTSDASGKVSSDQCVEHRILSLSTSLPTKNVEKAASQSLRRELAECFARDAIPGVERPSAVARVLRARCRLCDVFGKMPADQCVERRMLRMSASLPTKIVEKLGEAGEKFGSRICAGRSRQGNARGRRTSSGAVRRRERKGFRRGALPLI</sequence>
<evidence type="ECO:0000313" key="2">
    <source>
        <dbReference type="EMBL" id="AIO69380.1"/>
    </source>
</evidence>
<proteinExistence type="predicted"/>
<dbReference type="EMBL" id="CP008727">
    <property type="protein sequence ID" value="AIO69380.1"/>
    <property type="molecule type" value="Genomic_DNA"/>
</dbReference>
<dbReference type="AlphaFoldDB" id="A0AAI8FQV9"/>
<evidence type="ECO:0000313" key="3">
    <source>
        <dbReference type="Proteomes" id="UP000029424"/>
    </source>
</evidence>
<organism evidence="2 3">
    <name type="scientific">Burkholderia oklahomensis</name>
    <dbReference type="NCBI Taxonomy" id="342113"/>
    <lineage>
        <taxon>Bacteria</taxon>
        <taxon>Pseudomonadati</taxon>
        <taxon>Pseudomonadota</taxon>
        <taxon>Betaproteobacteria</taxon>
        <taxon>Burkholderiales</taxon>
        <taxon>Burkholderiaceae</taxon>
        <taxon>Burkholderia</taxon>
        <taxon>pseudomallei group</taxon>
    </lineage>
</organism>
<gene>
    <name evidence="2" type="ORF">DM82_4737</name>
</gene>
<feature type="region of interest" description="Disordered" evidence="1">
    <location>
        <begin position="225"/>
        <end position="258"/>
    </location>
</feature>
<accession>A0AAI8FQV9</accession>
<feature type="compositionally biased region" description="Basic residues" evidence="1">
    <location>
        <begin position="242"/>
        <end position="251"/>
    </location>
</feature>
<evidence type="ECO:0000256" key="1">
    <source>
        <dbReference type="SAM" id="MobiDB-lite"/>
    </source>
</evidence>
<protein>
    <submittedName>
        <fullName evidence="2">Uncharacterized protein</fullName>
    </submittedName>
</protein>
<dbReference type="KEGG" id="bok:DM82_4737"/>
<name>A0AAI8FQV9_9BURK</name>
<dbReference type="Proteomes" id="UP000029424">
    <property type="component" value="Chromosome 2"/>
</dbReference>